<feature type="domain" description="Quinate/shikimate 5-dehydrogenase/glutamyl-tRNA reductase" evidence="9">
    <location>
        <begin position="121"/>
        <end position="170"/>
    </location>
</feature>
<dbReference type="InterPro" id="IPR011342">
    <property type="entry name" value="Shikimate_DH"/>
</dbReference>
<dbReference type="AlphaFoldDB" id="A0A423PGC4"/>
<dbReference type="GO" id="GO:0004764">
    <property type="term" value="F:shikimate 3-dehydrogenase (NADP+) activity"/>
    <property type="evidence" value="ECO:0007669"/>
    <property type="project" value="UniProtKB-UniRule"/>
</dbReference>
<keyword evidence="3 8" id="KW-0028">Amino-acid biosynthesis</keyword>
<feature type="binding site" evidence="8">
    <location>
        <position position="249"/>
    </location>
    <ligand>
        <name>shikimate</name>
        <dbReference type="ChEBI" id="CHEBI:36208"/>
    </ligand>
</feature>
<name>A0A423PGC4_9GAMM</name>
<comment type="caution">
    <text evidence="8">Lacks conserved residue(s) required for the propagation of feature annotation.</text>
</comment>
<feature type="binding site" evidence="8">
    <location>
        <begin position="18"/>
        <end position="20"/>
    </location>
    <ligand>
        <name>shikimate</name>
        <dbReference type="ChEBI" id="CHEBI:36208"/>
    </ligand>
</feature>
<dbReference type="CDD" id="cd01065">
    <property type="entry name" value="NAD_bind_Shikimate_DH"/>
    <property type="match status" value="1"/>
</dbReference>
<sequence>MTDEPDRYAVIGNPVDHSRSPAIHAMFAEQTGQRMTYTRLPAAEDAFTATVERFFADGGRGLNVTLPFKQAAAAYAATLSARAERAGAVNTLIRCDDGRIHGDNTDGVGLLRDLTGRLSTPIEGRRVLVLGAGGAVRGVVPVLLEQGPKHLYIANRTAERAEAIAADFTDLGPVDAGGLAGIGGGWDLVINAISAGLAGRMPDLPAAAIAGATAAYDMIYADAPTPFLRWAERHGVARRCDGFGMLVEQAAESFHLWRGVRPDTRAVIAALHPAPQGRDDTV</sequence>
<dbReference type="NCBIfam" id="TIGR00507">
    <property type="entry name" value="aroE"/>
    <property type="match status" value="1"/>
</dbReference>
<keyword evidence="6 8" id="KW-0057">Aromatic amino acid biosynthesis</keyword>
<keyword evidence="5 8" id="KW-0560">Oxidoreductase</keyword>
<comment type="similarity">
    <text evidence="8">Belongs to the shikimate dehydrogenase family.</text>
</comment>
<evidence type="ECO:0000259" key="10">
    <source>
        <dbReference type="Pfam" id="PF08501"/>
    </source>
</evidence>
<dbReference type="NCBIfam" id="NF001310">
    <property type="entry name" value="PRK00258.1-2"/>
    <property type="match status" value="1"/>
</dbReference>
<feature type="binding site" evidence="8">
    <location>
        <begin position="155"/>
        <end position="160"/>
    </location>
    <ligand>
        <name>NADP(+)</name>
        <dbReference type="ChEBI" id="CHEBI:58349"/>
    </ligand>
</feature>
<feature type="binding site" evidence="8">
    <location>
        <position position="218"/>
    </location>
    <ligand>
        <name>NADP(+)</name>
        <dbReference type="ChEBI" id="CHEBI:58349"/>
    </ligand>
</feature>
<dbReference type="InterPro" id="IPR022893">
    <property type="entry name" value="Shikimate_DH_fam"/>
</dbReference>
<comment type="function">
    <text evidence="8">Involved in the biosynthesis of the chorismate, which leads to the biosynthesis of aromatic amino acids. Catalyzes the reversible NADPH linked reduction of 3-dehydroshikimate (DHSA) to yield shikimate (SA).</text>
</comment>
<feature type="binding site" evidence="8">
    <location>
        <begin position="131"/>
        <end position="135"/>
    </location>
    <ligand>
        <name>NADP(+)</name>
        <dbReference type="ChEBI" id="CHEBI:58349"/>
    </ligand>
</feature>
<dbReference type="FunFam" id="3.40.50.10860:FF:000006">
    <property type="entry name" value="Shikimate dehydrogenase (NADP(+))"/>
    <property type="match status" value="1"/>
</dbReference>
<dbReference type="HAMAP" id="MF_00222">
    <property type="entry name" value="Shikimate_DH_AroE"/>
    <property type="match status" value="1"/>
</dbReference>
<dbReference type="EC" id="1.1.1.25" evidence="2 8"/>
<evidence type="ECO:0000256" key="8">
    <source>
        <dbReference type="HAMAP-Rule" id="MF_00222"/>
    </source>
</evidence>
<evidence type="ECO:0000313" key="13">
    <source>
        <dbReference type="Proteomes" id="UP000283993"/>
    </source>
</evidence>
<dbReference type="PANTHER" id="PTHR21089">
    <property type="entry name" value="SHIKIMATE DEHYDROGENASE"/>
    <property type="match status" value="1"/>
</dbReference>
<evidence type="ECO:0000256" key="7">
    <source>
        <dbReference type="ARBA" id="ARBA00049442"/>
    </source>
</evidence>
<dbReference type="RefSeq" id="WP_123631973.1">
    <property type="nucleotide sequence ID" value="NZ_AYKH01000041.1"/>
</dbReference>
<dbReference type="Pfam" id="PF18317">
    <property type="entry name" value="SDH_C"/>
    <property type="match status" value="1"/>
</dbReference>
<comment type="catalytic activity">
    <reaction evidence="7 8">
        <text>shikimate + NADP(+) = 3-dehydroshikimate + NADPH + H(+)</text>
        <dbReference type="Rhea" id="RHEA:17737"/>
        <dbReference type="ChEBI" id="CHEBI:15378"/>
        <dbReference type="ChEBI" id="CHEBI:16630"/>
        <dbReference type="ChEBI" id="CHEBI:36208"/>
        <dbReference type="ChEBI" id="CHEBI:57783"/>
        <dbReference type="ChEBI" id="CHEBI:58349"/>
        <dbReference type="EC" id="1.1.1.25"/>
    </reaction>
</comment>
<gene>
    <name evidence="8 12" type="primary">aroE</name>
    <name evidence="12" type="ORF">SAOR_13995</name>
</gene>
<evidence type="ECO:0000259" key="9">
    <source>
        <dbReference type="Pfam" id="PF01488"/>
    </source>
</evidence>
<dbReference type="UniPathway" id="UPA00053">
    <property type="reaction ID" value="UER00087"/>
</dbReference>
<feature type="active site" description="Proton acceptor" evidence="8">
    <location>
        <position position="69"/>
    </location>
</feature>
<evidence type="ECO:0000256" key="5">
    <source>
        <dbReference type="ARBA" id="ARBA00023002"/>
    </source>
</evidence>
<dbReference type="PANTHER" id="PTHR21089:SF1">
    <property type="entry name" value="BIFUNCTIONAL 3-DEHYDROQUINATE DEHYDRATASE_SHIKIMATE DEHYDROGENASE, CHLOROPLASTIC"/>
    <property type="match status" value="1"/>
</dbReference>
<reference evidence="12 13" key="1">
    <citation type="submission" date="2013-10" db="EMBL/GenBank/DDBJ databases">
        <title>Salinisphaera orenii MK-B5 Genome Sequencing.</title>
        <authorList>
            <person name="Lai Q."/>
            <person name="Li C."/>
            <person name="Shao Z."/>
        </authorList>
    </citation>
    <scope>NUCLEOTIDE SEQUENCE [LARGE SCALE GENOMIC DNA]</scope>
    <source>
        <strain evidence="12 13">MK-B5</strain>
    </source>
</reference>
<dbReference type="Gene3D" id="3.40.50.720">
    <property type="entry name" value="NAD(P)-binding Rossmann-like Domain"/>
    <property type="match status" value="1"/>
</dbReference>
<feature type="binding site" evidence="8">
    <location>
        <position position="242"/>
    </location>
    <ligand>
        <name>NADP(+)</name>
        <dbReference type="ChEBI" id="CHEBI:58349"/>
    </ligand>
</feature>
<keyword evidence="4 8" id="KW-0521">NADP</keyword>
<organism evidence="12 13">
    <name type="scientific">Salinisphaera orenii MK-B5</name>
    <dbReference type="NCBI Taxonomy" id="856730"/>
    <lineage>
        <taxon>Bacteria</taxon>
        <taxon>Pseudomonadati</taxon>
        <taxon>Pseudomonadota</taxon>
        <taxon>Gammaproteobacteria</taxon>
        <taxon>Salinisphaerales</taxon>
        <taxon>Salinisphaeraceae</taxon>
        <taxon>Salinisphaera</taxon>
    </lineage>
</organism>
<dbReference type="EMBL" id="AYKH01000041">
    <property type="protein sequence ID" value="ROO24648.1"/>
    <property type="molecule type" value="Genomic_DNA"/>
</dbReference>
<dbReference type="InterPro" id="IPR046346">
    <property type="entry name" value="Aminoacid_DH-like_N_sf"/>
</dbReference>
<evidence type="ECO:0000256" key="2">
    <source>
        <dbReference type="ARBA" id="ARBA00012962"/>
    </source>
</evidence>
<dbReference type="GO" id="GO:0008652">
    <property type="term" value="P:amino acid biosynthetic process"/>
    <property type="evidence" value="ECO:0007669"/>
    <property type="project" value="UniProtKB-KW"/>
</dbReference>
<comment type="subunit">
    <text evidence="8">Homodimer.</text>
</comment>
<evidence type="ECO:0000259" key="11">
    <source>
        <dbReference type="Pfam" id="PF18317"/>
    </source>
</evidence>
<evidence type="ECO:0000256" key="6">
    <source>
        <dbReference type="ARBA" id="ARBA00023141"/>
    </source>
</evidence>
<evidence type="ECO:0000256" key="3">
    <source>
        <dbReference type="ARBA" id="ARBA00022605"/>
    </source>
</evidence>
<dbReference type="Proteomes" id="UP000283993">
    <property type="component" value="Unassembled WGS sequence"/>
</dbReference>
<feature type="binding site" evidence="8">
    <location>
        <position position="65"/>
    </location>
    <ligand>
        <name>shikimate</name>
        <dbReference type="ChEBI" id="CHEBI:36208"/>
    </ligand>
</feature>
<dbReference type="SUPFAM" id="SSF51735">
    <property type="entry name" value="NAD(P)-binding Rossmann-fold domains"/>
    <property type="match status" value="1"/>
</dbReference>
<feature type="domain" description="SDH C-terminal" evidence="11">
    <location>
        <begin position="242"/>
        <end position="271"/>
    </location>
</feature>
<dbReference type="Gene3D" id="3.40.50.10860">
    <property type="entry name" value="Leucine Dehydrogenase, chain A, domain 1"/>
    <property type="match status" value="1"/>
</dbReference>
<protein>
    <recommendedName>
        <fullName evidence="2 8">Shikimate dehydrogenase (NADP(+))</fullName>
        <shortName evidence="8">SDH</shortName>
        <ecNumber evidence="2 8">1.1.1.25</ecNumber>
    </recommendedName>
</protein>
<evidence type="ECO:0000313" key="12">
    <source>
        <dbReference type="EMBL" id="ROO24648.1"/>
    </source>
</evidence>
<feature type="binding site" evidence="8">
    <location>
        <position position="106"/>
    </location>
    <ligand>
        <name>shikimate</name>
        <dbReference type="ChEBI" id="CHEBI:36208"/>
    </ligand>
</feature>
<dbReference type="InterPro" id="IPR036291">
    <property type="entry name" value="NAD(P)-bd_dom_sf"/>
</dbReference>
<feature type="binding site" evidence="8">
    <location>
        <position position="90"/>
    </location>
    <ligand>
        <name>shikimate</name>
        <dbReference type="ChEBI" id="CHEBI:36208"/>
    </ligand>
</feature>
<dbReference type="GO" id="GO:0009073">
    <property type="term" value="P:aromatic amino acid family biosynthetic process"/>
    <property type="evidence" value="ECO:0007669"/>
    <property type="project" value="UniProtKB-KW"/>
</dbReference>
<feature type="domain" description="Shikimate dehydrogenase substrate binding N-terminal" evidence="10">
    <location>
        <begin position="10"/>
        <end position="92"/>
    </location>
</feature>
<dbReference type="GO" id="GO:0050661">
    <property type="term" value="F:NADP binding"/>
    <property type="evidence" value="ECO:0007669"/>
    <property type="project" value="InterPro"/>
</dbReference>
<comment type="pathway">
    <text evidence="1 8">Metabolic intermediate biosynthesis; chorismate biosynthesis; chorismate from D-erythrose 4-phosphate and phosphoenolpyruvate: step 4/7.</text>
</comment>
<dbReference type="InterPro" id="IPR041121">
    <property type="entry name" value="SDH_C"/>
</dbReference>
<dbReference type="Pfam" id="PF08501">
    <property type="entry name" value="Shikimate_dh_N"/>
    <property type="match status" value="1"/>
</dbReference>
<evidence type="ECO:0000256" key="1">
    <source>
        <dbReference type="ARBA" id="ARBA00004871"/>
    </source>
</evidence>
<evidence type="ECO:0000256" key="4">
    <source>
        <dbReference type="ARBA" id="ARBA00022857"/>
    </source>
</evidence>
<dbReference type="GO" id="GO:0005829">
    <property type="term" value="C:cytosol"/>
    <property type="evidence" value="ECO:0007669"/>
    <property type="project" value="TreeGrafter"/>
</dbReference>
<feature type="binding site" evidence="8">
    <location>
        <position position="220"/>
    </location>
    <ligand>
        <name>shikimate</name>
        <dbReference type="ChEBI" id="CHEBI:36208"/>
    </ligand>
</feature>
<proteinExistence type="inferred from homology"/>
<dbReference type="InterPro" id="IPR013708">
    <property type="entry name" value="Shikimate_DH-bd_N"/>
</dbReference>
<keyword evidence="13" id="KW-1185">Reference proteome</keyword>
<dbReference type="Pfam" id="PF01488">
    <property type="entry name" value="Shikimate_DH"/>
    <property type="match status" value="1"/>
</dbReference>
<dbReference type="SUPFAM" id="SSF53223">
    <property type="entry name" value="Aminoacid dehydrogenase-like, N-terminal domain"/>
    <property type="match status" value="1"/>
</dbReference>
<comment type="caution">
    <text evidence="12">The sequence shown here is derived from an EMBL/GenBank/DDBJ whole genome shotgun (WGS) entry which is preliminary data.</text>
</comment>
<dbReference type="GO" id="GO:0019632">
    <property type="term" value="P:shikimate metabolic process"/>
    <property type="evidence" value="ECO:0007669"/>
    <property type="project" value="InterPro"/>
</dbReference>
<accession>A0A423PGC4</accession>
<dbReference type="GO" id="GO:0009423">
    <property type="term" value="P:chorismate biosynthetic process"/>
    <property type="evidence" value="ECO:0007669"/>
    <property type="project" value="UniProtKB-UniRule"/>
</dbReference>
<dbReference type="InterPro" id="IPR006151">
    <property type="entry name" value="Shikm_DH/Glu-tRNA_Rdtase"/>
</dbReference>